<dbReference type="PANTHER" id="PTHR43298">
    <property type="entry name" value="MULTIDRUG RESISTANCE PROTEIN NORM-RELATED"/>
    <property type="match status" value="1"/>
</dbReference>
<feature type="transmembrane region" description="Helical" evidence="2">
    <location>
        <begin position="156"/>
        <end position="182"/>
    </location>
</feature>
<dbReference type="AlphaFoldDB" id="A0A2N8ZIW9"/>
<keyword evidence="2" id="KW-1133">Transmembrane helix</keyword>
<evidence type="ECO:0000313" key="4">
    <source>
        <dbReference type="Proteomes" id="UP000235828"/>
    </source>
</evidence>
<dbReference type="PANTHER" id="PTHR43298:SF2">
    <property type="entry name" value="FMN_FAD EXPORTER YEEO-RELATED"/>
    <property type="match status" value="1"/>
</dbReference>
<feature type="transmembrane region" description="Helical" evidence="2">
    <location>
        <begin position="383"/>
        <end position="403"/>
    </location>
</feature>
<feature type="transmembrane region" description="Helical" evidence="2">
    <location>
        <begin position="129"/>
        <end position="149"/>
    </location>
</feature>
<evidence type="ECO:0000256" key="1">
    <source>
        <dbReference type="ARBA" id="ARBA00022448"/>
    </source>
</evidence>
<feature type="transmembrane region" description="Helical" evidence="2">
    <location>
        <begin position="238"/>
        <end position="261"/>
    </location>
</feature>
<protein>
    <submittedName>
        <fullName evidence="3">Putative multidrug resistance pump</fullName>
    </submittedName>
</protein>
<proteinExistence type="predicted"/>
<dbReference type="RefSeq" id="WP_102524234.1">
    <property type="nucleotide sequence ID" value="NZ_LT960612.1"/>
</dbReference>
<dbReference type="Proteomes" id="UP000235828">
    <property type="component" value="Chromosome B"/>
</dbReference>
<dbReference type="GO" id="GO:0042910">
    <property type="term" value="F:xenobiotic transmembrane transporter activity"/>
    <property type="evidence" value="ECO:0007669"/>
    <property type="project" value="InterPro"/>
</dbReference>
<feature type="transmembrane region" description="Helical" evidence="2">
    <location>
        <begin position="352"/>
        <end position="376"/>
    </location>
</feature>
<evidence type="ECO:0000256" key="2">
    <source>
        <dbReference type="SAM" id="Phobius"/>
    </source>
</evidence>
<dbReference type="GO" id="GO:0015297">
    <property type="term" value="F:antiporter activity"/>
    <property type="evidence" value="ECO:0007669"/>
    <property type="project" value="InterPro"/>
</dbReference>
<feature type="transmembrane region" description="Helical" evidence="2">
    <location>
        <begin position="188"/>
        <end position="210"/>
    </location>
</feature>
<dbReference type="InterPro" id="IPR050222">
    <property type="entry name" value="MATE_MdtK"/>
</dbReference>
<dbReference type="GO" id="GO:0005886">
    <property type="term" value="C:plasma membrane"/>
    <property type="evidence" value="ECO:0007669"/>
    <property type="project" value="TreeGrafter"/>
</dbReference>
<keyword evidence="1" id="KW-0813">Transport</keyword>
<dbReference type="EMBL" id="LT960612">
    <property type="protein sequence ID" value="SON51854.1"/>
    <property type="molecule type" value="Genomic_DNA"/>
</dbReference>
<dbReference type="InterPro" id="IPR002528">
    <property type="entry name" value="MATE_fam"/>
</dbReference>
<feature type="transmembrane region" description="Helical" evidence="2">
    <location>
        <begin position="311"/>
        <end position="332"/>
    </location>
</feature>
<organism evidence="3 4">
    <name type="scientific">Vibrio tapetis subsp. tapetis</name>
    <dbReference type="NCBI Taxonomy" id="1671868"/>
    <lineage>
        <taxon>Bacteria</taxon>
        <taxon>Pseudomonadati</taxon>
        <taxon>Pseudomonadota</taxon>
        <taxon>Gammaproteobacteria</taxon>
        <taxon>Vibrionales</taxon>
        <taxon>Vibrionaceae</taxon>
        <taxon>Vibrio</taxon>
    </lineage>
</organism>
<reference evidence="3 4" key="1">
    <citation type="submission" date="2017-10" db="EMBL/GenBank/DDBJ databases">
        <authorList>
            <person name="Banno H."/>
            <person name="Chua N.-H."/>
        </authorList>
    </citation>
    <scope>NUCLEOTIDE SEQUENCE [LARGE SCALE GENOMIC DNA]</scope>
    <source>
        <strain evidence="3">Vibrio tapetis CECT4600</strain>
    </source>
</reference>
<dbReference type="KEGG" id="vta:B0243"/>
<keyword evidence="4" id="KW-1185">Reference proteome</keyword>
<feature type="transmembrane region" description="Helical" evidence="2">
    <location>
        <begin position="12"/>
        <end position="31"/>
    </location>
</feature>
<feature type="transmembrane region" description="Helical" evidence="2">
    <location>
        <begin position="267"/>
        <end position="290"/>
    </location>
</feature>
<feature type="transmembrane region" description="Helical" evidence="2">
    <location>
        <begin position="51"/>
        <end position="69"/>
    </location>
</feature>
<name>A0A2N8ZIW9_9VIBR</name>
<dbReference type="NCBIfam" id="TIGR00797">
    <property type="entry name" value="matE"/>
    <property type="match status" value="1"/>
</dbReference>
<feature type="transmembrane region" description="Helical" evidence="2">
    <location>
        <begin position="95"/>
        <end position="117"/>
    </location>
</feature>
<feature type="transmembrane region" description="Helical" evidence="2">
    <location>
        <begin position="415"/>
        <end position="437"/>
    </location>
</feature>
<keyword evidence="2" id="KW-0472">Membrane</keyword>
<gene>
    <name evidence="3" type="ORF">VTAP4600_B0243</name>
</gene>
<accession>A0A2N8ZIW9</accession>
<keyword evidence="2" id="KW-0812">Transmembrane</keyword>
<dbReference type="OrthoDB" id="9780160at2"/>
<dbReference type="Pfam" id="PF01554">
    <property type="entry name" value="MatE"/>
    <property type="match status" value="2"/>
</dbReference>
<sequence>MNKKTPIYKEIIKLSLPLMFIQICQASLGLVDTLLAGQYHYKDLAAVGLASNIWTPIAILITGIMYALVPKFSAADAKQDNAACAKLLAMGKRNAAALSVIGFIALQLCAFSAPYIISDQEVAKISQNYLHAVAFAVPGLTYMILYRFFNEGRGKMLPIAVTGALLLMLNSVLNIVLVNGYLGLPELGGLGCGVATAITTYCALICLFALSRKSLKSTTHQHIHFENSEARNLMLEGLPIGIALILEVLALTALAFFASALGTKVIAAHQVAINIAMVVFMIPVAISSAATIQVSKYRGMTLPLESKRSGIAALTIATLYGGIMTVLILVFGNQIAPWFSDDPEVTTLISSLIIFIAMFQLVDAIQMVAAGILRGLEEFVRPLVTVLFVYWIVIIPISYLIGVKGWLVDQPNIEHIWLLLTCGLTFAALLLGTQSYLQLTKNVHKSELASA</sequence>
<evidence type="ECO:0000313" key="3">
    <source>
        <dbReference type="EMBL" id="SON51854.1"/>
    </source>
</evidence>